<keyword evidence="2" id="KW-0812">Transmembrane</keyword>
<evidence type="ECO:0000256" key="1">
    <source>
        <dbReference type="SAM" id="MobiDB-lite"/>
    </source>
</evidence>
<dbReference type="EMBL" id="LBZW01000007">
    <property type="protein sequence ID" value="KKR79481.1"/>
    <property type="molecule type" value="Genomic_DNA"/>
</dbReference>
<keyword evidence="2" id="KW-0472">Membrane</keyword>
<feature type="compositionally biased region" description="Polar residues" evidence="1">
    <location>
        <begin position="121"/>
        <end position="145"/>
    </location>
</feature>
<organism evidence="3 4">
    <name type="scientific">Candidatus Nomurabacteria bacterium GW2011_GWA2_40_9</name>
    <dbReference type="NCBI Taxonomy" id="1618734"/>
    <lineage>
        <taxon>Bacteria</taxon>
        <taxon>Candidatus Nomuraibacteriota</taxon>
    </lineage>
</organism>
<proteinExistence type="predicted"/>
<dbReference type="Proteomes" id="UP000034749">
    <property type="component" value="Unassembled WGS sequence"/>
</dbReference>
<name>A0A0G0TXC6_9BACT</name>
<feature type="transmembrane region" description="Helical" evidence="2">
    <location>
        <begin position="7"/>
        <end position="25"/>
    </location>
</feature>
<protein>
    <submittedName>
        <fullName evidence="3">Uncharacterized protein</fullName>
    </submittedName>
</protein>
<evidence type="ECO:0000313" key="3">
    <source>
        <dbReference type="EMBL" id="KKR79481.1"/>
    </source>
</evidence>
<dbReference type="AlphaFoldDB" id="A0A0G0TXC6"/>
<evidence type="ECO:0000256" key="2">
    <source>
        <dbReference type="SAM" id="Phobius"/>
    </source>
</evidence>
<sequence length="145" mass="15606">MNPKIKNIIFFTGIALVMILVYVFFIKKDSEQANLVTTSLNTNKIVSSTLPKSDATQEANSQIAKDFLSLLLSVKNITLDDAIFNDIAFTSLRDSSIILTPLGNEGRPNPFAPIGAEASPNIVNTPNQSTSPSNPDSLPVSPLTN</sequence>
<evidence type="ECO:0000313" key="4">
    <source>
        <dbReference type="Proteomes" id="UP000034749"/>
    </source>
</evidence>
<gene>
    <name evidence="3" type="ORF">UU24_C0007G0008</name>
</gene>
<reference evidence="3 4" key="1">
    <citation type="journal article" date="2015" name="Nature">
        <title>rRNA introns, odd ribosomes, and small enigmatic genomes across a large radiation of phyla.</title>
        <authorList>
            <person name="Brown C.T."/>
            <person name="Hug L.A."/>
            <person name="Thomas B.C."/>
            <person name="Sharon I."/>
            <person name="Castelle C.J."/>
            <person name="Singh A."/>
            <person name="Wilkins M.J."/>
            <person name="Williams K.H."/>
            <person name="Banfield J.F."/>
        </authorList>
    </citation>
    <scope>NUCLEOTIDE SEQUENCE [LARGE SCALE GENOMIC DNA]</scope>
</reference>
<keyword evidence="2" id="KW-1133">Transmembrane helix</keyword>
<feature type="region of interest" description="Disordered" evidence="1">
    <location>
        <begin position="109"/>
        <end position="145"/>
    </location>
</feature>
<comment type="caution">
    <text evidence="3">The sequence shown here is derived from an EMBL/GenBank/DDBJ whole genome shotgun (WGS) entry which is preliminary data.</text>
</comment>
<accession>A0A0G0TXC6</accession>